<keyword evidence="4" id="KW-1185">Reference proteome</keyword>
<sequence length="288" mass="33371">MFLTLEKGASPIAQFYGYSNRFKEYFKENSTLFEQTLLSEAVNVKDKIDEIMRVGNIDLVNNAHTLVMYIINGEDESLKKFAEQEGIAWATHSIDLSFKLEWVHSIRRTLWLFIEKYYKESEFEQMKDFFELETEINNRVDDFLNTFFIRYSVYKDSLIKSQQQLVENLSVQIIPINDSIFVLPLVGTMDTKRAEILQEKVLTKVSELRIATLILDLSGVAVMDRESIIELKKSIDGLNMMGCKTVITGLRKEIVREVMSAGLTFNYQTETLATLQQALSKYFLPQMD</sequence>
<dbReference type="InterPro" id="IPR002645">
    <property type="entry name" value="STAS_dom"/>
</dbReference>
<dbReference type="InterPro" id="IPR036513">
    <property type="entry name" value="STAS_dom_sf"/>
</dbReference>
<dbReference type="PROSITE" id="PS50801">
    <property type="entry name" value="STAS"/>
    <property type="match status" value="1"/>
</dbReference>
<gene>
    <name evidence="3" type="ORF">SAMN05216353_10442</name>
</gene>
<dbReference type="Proteomes" id="UP000198897">
    <property type="component" value="Unassembled WGS sequence"/>
</dbReference>
<feature type="domain" description="STAS" evidence="2">
    <location>
        <begin position="178"/>
        <end position="282"/>
    </location>
</feature>
<name>A0A1I2KBH5_9BACI</name>
<reference evidence="4" key="1">
    <citation type="submission" date="2016-10" db="EMBL/GenBank/DDBJ databases">
        <authorList>
            <person name="Varghese N."/>
            <person name="Submissions S."/>
        </authorList>
    </citation>
    <scope>NUCLEOTIDE SEQUENCE [LARGE SCALE GENOMIC DNA]</scope>
    <source>
        <strain evidence="4">FP5</strain>
    </source>
</reference>
<proteinExistence type="predicted"/>
<protein>
    <submittedName>
        <fullName evidence="3">Anti-anti-sigma regulatory factor (Antagonist of anti-sigma factor)</fullName>
    </submittedName>
</protein>
<dbReference type="AlphaFoldDB" id="A0A1I2KBH5"/>
<organism evidence="3 4">
    <name type="scientific">Halobacillus alkaliphilus</name>
    <dbReference type="NCBI Taxonomy" id="396056"/>
    <lineage>
        <taxon>Bacteria</taxon>
        <taxon>Bacillati</taxon>
        <taxon>Bacillota</taxon>
        <taxon>Bacilli</taxon>
        <taxon>Bacillales</taxon>
        <taxon>Bacillaceae</taxon>
        <taxon>Halobacillus</taxon>
    </lineage>
</organism>
<keyword evidence="1" id="KW-0597">Phosphoprotein</keyword>
<dbReference type="Gene3D" id="3.30.750.24">
    <property type="entry name" value="STAS domain"/>
    <property type="match status" value="1"/>
</dbReference>
<evidence type="ECO:0000313" key="4">
    <source>
        <dbReference type="Proteomes" id="UP000198897"/>
    </source>
</evidence>
<dbReference type="PANTHER" id="PTHR33745">
    <property type="entry name" value="RSBT ANTAGONIST PROTEIN RSBS-RELATED"/>
    <property type="match status" value="1"/>
</dbReference>
<evidence type="ECO:0000313" key="3">
    <source>
        <dbReference type="EMBL" id="SFF64395.1"/>
    </source>
</evidence>
<dbReference type="PANTHER" id="PTHR33745:SF3">
    <property type="entry name" value="RSBT CO-ANTAGONIST PROTEIN RSBRC"/>
    <property type="match status" value="1"/>
</dbReference>
<dbReference type="EMBL" id="FOOG01000004">
    <property type="protein sequence ID" value="SFF64395.1"/>
    <property type="molecule type" value="Genomic_DNA"/>
</dbReference>
<accession>A0A1I2KBH5</accession>
<dbReference type="Pfam" id="PF01740">
    <property type="entry name" value="STAS"/>
    <property type="match status" value="1"/>
</dbReference>
<evidence type="ECO:0000259" key="2">
    <source>
        <dbReference type="PROSITE" id="PS50801"/>
    </source>
</evidence>
<evidence type="ECO:0000256" key="1">
    <source>
        <dbReference type="ARBA" id="ARBA00022553"/>
    </source>
</evidence>
<dbReference type="CDD" id="cd07041">
    <property type="entry name" value="STAS_RsbR_RsbS_like"/>
    <property type="match status" value="1"/>
</dbReference>
<dbReference type="InterPro" id="IPR051932">
    <property type="entry name" value="Bact_StressResp_Reg"/>
</dbReference>
<dbReference type="SUPFAM" id="SSF52091">
    <property type="entry name" value="SpoIIaa-like"/>
    <property type="match status" value="1"/>
</dbReference>